<comment type="caution">
    <text evidence="1">The sequence shown here is derived from an EMBL/GenBank/DDBJ whole genome shotgun (WGS) entry which is preliminary data.</text>
</comment>
<dbReference type="EMBL" id="BARW01023200">
    <property type="protein sequence ID" value="GAI92952.1"/>
    <property type="molecule type" value="Genomic_DNA"/>
</dbReference>
<accession>X1SIX7</accession>
<gene>
    <name evidence="1" type="ORF">S12H4_38531</name>
</gene>
<dbReference type="AlphaFoldDB" id="X1SIX7"/>
<name>X1SIX7_9ZZZZ</name>
<protein>
    <submittedName>
        <fullName evidence="1">Uncharacterized protein</fullName>
    </submittedName>
</protein>
<reference evidence="1" key="1">
    <citation type="journal article" date="2014" name="Front. Microbiol.">
        <title>High frequency of phylogenetically diverse reductive dehalogenase-homologous genes in deep subseafloor sedimentary metagenomes.</title>
        <authorList>
            <person name="Kawai M."/>
            <person name="Futagami T."/>
            <person name="Toyoda A."/>
            <person name="Takaki Y."/>
            <person name="Nishi S."/>
            <person name="Hori S."/>
            <person name="Arai W."/>
            <person name="Tsubouchi T."/>
            <person name="Morono Y."/>
            <person name="Uchiyama I."/>
            <person name="Ito T."/>
            <person name="Fujiyama A."/>
            <person name="Inagaki F."/>
            <person name="Takami H."/>
        </authorList>
    </citation>
    <scope>NUCLEOTIDE SEQUENCE</scope>
    <source>
        <strain evidence="1">Expedition CK06-06</strain>
    </source>
</reference>
<proteinExistence type="predicted"/>
<evidence type="ECO:0000313" key="1">
    <source>
        <dbReference type="EMBL" id="GAI92952.1"/>
    </source>
</evidence>
<organism evidence="1">
    <name type="scientific">marine sediment metagenome</name>
    <dbReference type="NCBI Taxonomy" id="412755"/>
    <lineage>
        <taxon>unclassified sequences</taxon>
        <taxon>metagenomes</taxon>
        <taxon>ecological metagenomes</taxon>
    </lineage>
</organism>
<sequence>MANDELNPLEKSGLLAVKDLTNPDHYDKKFYKLLSTQRFPGPLEIDDQIRPAIAKFIEEAWESLHSTFDQPEVISKEVVATAMTGALLTGYELGRKLRRPLTAKPAASR</sequence>